<dbReference type="SUPFAM" id="SSF56801">
    <property type="entry name" value="Acetyl-CoA synthetase-like"/>
    <property type="match status" value="1"/>
</dbReference>
<feature type="domain" description="AMP-dependent synthetase/ligase" evidence="2">
    <location>
        <begin position="36"/>
        <end position="344"/>
    </location>
</feature>
<evidence type="ECO:0000313" key="4">
    <source>
        <dbReference type="Proteomes" id="UP001163846"/>
    </source>
</evidence>
<dbReference type="PANTHER" id="PTHR43201">
    <property type="entry name" value="ACYL-COA SYNTHETASE"/>
    <property type="match status" value="1"/>
</dbReference>
<dbReference type="Proteomes" id="UP001163846">
    <property type="component" value="Unassembled WGS sequence"/>
</dbReference>
<evidence type="ECO:0000256" key="1">
    <source>
        <dbReference type="ARBA" id="ARBA00006432"/>
    </source>
</evidence>
<protein>
    <recommendedName>
        <fullName evidence="2">AMP-dependent synthetase/ligase domain-containing protein</fullName>
    </recommendedName>
</protein>
<evidence type="ECO:0000259" key="2">
    <source>
        <dbReference type="Pfam" id="PF00501"/>
    </source>
</evidence>
<dbReference type="Pfam" id="PF23562">
    <property type="entry name" value="AMP-binding_C_3"/>
    <property type="match status" value="1"/>
</dbReference>
<name>A0AA38UB29_9AGAR</name>
<dbReference type="AlphaFoldDB" id="A0AA38UB29"/>
<dbReference type="GO" id="GO:0006631">
    <property type="term" value="P:fatty acid metabolic process"/>
    <property type="evidence" value="ECO:0007669"/>
    <property type="project" value="TreeGrafter"/>
</dbReference>
<comment type="caution">
    <text evidence="3">The sequence shown here is derived from an EMBL/GenBank/DDBJ whole genome shotgun (WGS) entry which is preliminary data.</text>
</comment>
<accession>A0AA38UB29</accession>
<dbReference type="Pfam" id="PF00501">
    <property type="entry name" value="AMP-binding"/>
    <property type="match status" value="1"/>
</dbReference>
<reference evidence="3" key="1">
    <citation type="submission" date="2022-08" db="EMBL/GenBank/DDBJ databases">
        <authorList>
            <consortium name="DOE Joint Genome Institute"/>
            <person name="Min B."/>
            <person name="Riley R."/>
            <person name="Sierra-Patev S."/>
            <person name="Naranjo-Ortiz M."/>
            <person name="Looney B."/>
            <person name="Konkel Z."/>
            <person name="Slot J.C."/>
            <person name="Sakamoto Y."/>
            <person name="Steenwyk J.L."/>
            <person name="Rokas A."/>
            <person name="Carro J."/>
            <person name="Camarero S."/>
            <person name="Ferreira P."/>
            <person name="Molpeceres G."/>
            <person name="Ruiz-Duenas F.J."/>
            <person name="Serrano A."/>
            <person name="Henrissat B."/>
            <person name="Drula E."/>
            <person name="Hughes K.W."/>
            <person name="Mata J.L."/>
            <person name="Ishikawa N.K."/>
            <person name="Vargas-Isla R."/>
            <person name="Ushijima S."/>
            <person name="Smith C.A."/>
            <person name="Ahrendt S."/>
            <person name="Andreopoulos W."/>
            <person name="He G."/>
            <person name="Labutti K."/>
            <person name="Lipzen A."/>
            <person name="Ng V."/>
            <person name="Sandor L."/>
            <person name="Barry K."/>
            <person name="Martinez A.T."/>
            <person name="Xiao Y."/>
            <person name="Gibbons J.G."/>
            <person name="Terashima K."/>
            <person name="Hibbett D.S."/>
            <person name="Grigoriev I.V."/>
        </authorList>
    </citation>
    <scope>NUCLEOTIDE SEQUENCE</scope>
    <source>
        <strain evidence="3">TFB9207</strain>
    </source>
</reference>
<proteinExistence type="inferred from homology"/>
<dbReference type="Gene3D" id="3.40.50.12780">
    <property type="entry name" value="N-terminal domain of ligase-like"/>
    <property type="match status" value="1"/>
</dbReference>
<sequence>MSFVPPPMSVPLELQLDFHSVNNSAHPFVTHPLANGDLKTYSYADIVPKIHQVAKFFQRQVTSDSRTSHVVAFIATPDALTSFMIIMGILRAGLTAFPISPRFSPEVVSRLLMEVKPAYIIAEEGYMPLKAISTISHGNGPILLDLPNEALELSSSQDTELMPLHHRASDEPAYIIHSSATSGPYPKTIRCSSDFMLRNAELIDYVRDDLRGKIVGMQSAEFFHFIGLAFLNWAVRAGFVMAFLNPQDQKSKFPAHPNFIFQGYVQTRPSLIYASPRLIETWATDSDKLPLLRSATINTAGKMLNKQVGDFLACNGVRINVGFGSTETGAICMMSDDQGMDWEYFYAPPVPEFKFIERPNFNGLYGLVVQSSNRRKLSVYNTSYNEVAAYDTGDLFMKHPTKPDHYKVIGRISDQIMLSTGEVINPLPIEEAISRQPEVKMAIVFGHGRITIGVIVQFHPEIAYGIDCTANDSTVTTNDILSRILHVNHLLPSSAHLTEKTIITASTSKPLLMSPKGLPWRIQALEDYEEEILAAYSTK</sequence>
<dbReference type="EMBL" id="MU806347">
    <property type="protein sequence ID" value="KAJ3836127.1"/>
    <property type="molecule type" value="Genomic_DNA"/>
</dbReference>
<organism evidence="3 4">
    <name type="scientific">Lentinula raphanica</name>
    <dbReference type="NCBI Taxonomy" id="153919"/>
    <lineage>
        <taxon>Eukaryota</taxon>
        <taxon>Fungi</taxon>
        <taxon>Dikarya</taxon>
        <taxon>Basidiomycota</taxon>
        <taxon>Agaricomycotina</taxon>
        <taxon>Agaricomycetes</taxon>
        <taxon>Agaricomycetidae</taxon>
        <taxon>Agaricales</taxon>
        <taxon>Marasmiineae</taxon>
        <taxon>Omphalotaceae</taxon>
        <taxon>Lentinula</taxon>
    </lineage>
</organism>
<gene>
    <name evidence="3" type="ORF">F5878DRAFT_278895</name>
</gene>
<dbReference type="InterPro" id="IPR000873">
    <property type="entry name" value="AMP-dep_synth/lig_dom"/>
</dbReference>
<dbReference type="PANTHER" id="PTHR43201:SF8">
    <property type="entry name" value="ACYL-COA SYNTHETASE FAMILY MEMBER 3"/>
    <property type="match status" value="1"/>
</dbReference>
<comment type="similarity">
    <text evidence="1">Belongs to the ATP-dependent AMP-binding enzyme family.</text>
</comment>
<dbReference type="GO" id="GO:0031956">
    <property type="term" value="F:medium-chain fatty acid-CoA ligase activity"/>
    <property type="evidence" value="ECO:0007669"/>
    <property type="project" value="TreeGrafter"/>
</dbReference>
<evidence type="ECO:0000313" key="3">
    <source>
        <dbReference type="EMBL" id="KAJ3836127.1"/>
    </source>
</evidence>
<dbReference type="InterPro" id="IPR042099">
    <property type="entry name" value="ANL_N_sf"/>
</dbReference>
<keyword evidence="4" id="KW-1185">Reference proteome</keyword>